<organism evidence="1 2">
    <name type="scientific">Brassica carinata</name>
    <name type="common">Ethiopian mustard</name>
    <name type="synonym">Abyssinian cabbage</name>
    <dbReference type="NCBI Taxonomy" id="52824"/>
    <lineage>
        <taxon>Eukaryota</taxon>
        <taxon>Viridiplantae</taxon>
        <taxon>Streptophyta</taxon>
        <taxon>Embryophyta</taxon>
        <taxon>Tracheophyta</taxon>
        <taxon>Spermatophyta</taxon>
        <taxon>Magnoliopsida</taxon>
        <taxon>eudicotyledons</taxon>
        <taxon>Gunneridae</taxon>
        <taxon>Pentapetalae</taxon>
        <taxon>rosids</taxon>
        <taxon>malvids</taxon>
        <taxon>Brassicales</taxon>
        <taxon>Brassicaceae</taxon>
        <taxon>Brassiceae</taxon>
        <taxon>Brassica</taxon>
    </lineage>
</organism>
<gene>
    <name evidence="1" type="ORF">Bca52824_082931</name>
</gene>
<comment type="caution">
    <text evidence="1">The sequence shown here is derived from an EMBL/GenBank/DDBJ whole genome shotgun (WGS) entry which is preliminary data.</text>
</comment>
<dbReference type="EMBL" id="JAAMPC010000016">
    <property type="protein sequence ID" value="KAG2252795.1"/>
    <property type="molecule type" value="Genomic_DNA"/>
</dbReference>
<dbReference type="AlphaFoldDB" id="A0A8X7TSD5"/>
<name>A0A8X7TSD5_BRACI</name>
<keyword evidence="2" id="KW-1185">Reference proteome</keyword>
<dbReference type="Proteomes" id="UP000886595">
    <property type="component" value="Unassembled WGS sequence"/>
</dbReference>
<evidence type="ECO:0000313" key="1">
    <source>
        <dbReference type="EMBL" id="KAG2252795.1"/>
    </source>
</evidence>
<reference evidence="1 2" key="1">
    <citation type="submission" date="2020-02" db="EMBL/GenBank/DDBJ databases">
        <authorList>
            <person name="Ma Q."/>
            <person name="Huang Y."/>
            <person name="Song X."/>
            <person name="Pei D."/>
        </authorList>
    </citation>
    <scope>NUCLEOTIDE SEQUENCE [LARGE SCALE GENOMIC DNA]</scope>
    <source>
        <strain evidence="1">Sxm20200214</strain>
        <tissue evidence="1">Leaf</tissue>
    </source>
</reference>
<accession>A0A8X7TSD5</accession>
<protein>
    <submittedName>
        <fullName evidence="1">Uncharacterized protein</fullName>
    </submittedName>
</protein>
<proteinExistence type="predicted"/>
<evidence type="ECO:0000313" key="2">
    <source>
        <dbReference type="Proteomes" id="UP000886595"/>
    </source>
</evidence>
<sequence>MAPRVSHPESRHRDFLLFVRAGSRSRGPSTRVVELHLLCRGQPRVLHLPRRSRELQSSSHQQVATTLRVAAMTSARSMTAYPEAPESSLLAVAAIVSRHGEVIDNNGDVPSICELDPWSFFLFLL</sequence>